<dbReference type="EMBL" id="CAJPDR010000941">
    <property type="protein sequence ID" value="CAF9943251.1"/>
    <property type="molecule type" value="Genomic_DNA"/>
</dbReference>
<proteinExistence type="predicted"/>
<name>A0A8H3J9B3_9LECA</name>
<dbReference type="PANTHER" id="PTHR40130">
    <property type="entry name" value="EXPRESSED PROTEIN"/>
    <property type="match status" value="1"/>
</dbReference>
<comment type="caution">
    <text evidence="3">The sequence shown here is derived from an EMBL/GenBank/DDBJ whole genome shotgun (WGS) entry which is preliminary data.</text>
</comment>
<feature type="compositionally biased region" description="Pro residues" evidence="2">
    <location>
        <begin position="85"/>
        <end position="100"/>
    </location>
</feature>
<evidence type="ECO:0000313" key="4">
    <source>
        <dbReference type="Proteomes" id="UP000664203"/>
    </source>
</evidence>
<reference evidence="3" key="1">
    <citation type="submission" date="2021-03" db="EMBL/GenBank/DDBJ databases">
        <authorList>
            <person name="Tagirdzhanova G."/>
        </authorList>
    </citation>
    <scope>NUCLEOTIDE SEQUENCE</scope>
</reference>
<dbReference type="OrthoDB" id="3197614at2759"/>
<evidence type="ECO:0000256" key="1">
    <source>
        <dbReference type="SAM" id="Coils"/>
    </source>
</evidence>
<evidence type="ECO:0000313" key="3">
    <source>
        <dbReference type="EMBL" id="CAF9943251.1"/>
    </source>
</evidence>
<dbReference type="AlphaFoldDB" id="A0A8H3J9B3"/>
<protein>
    <submittedName>
        <fullName evidence="3">Uncharacterized protein</fullName>
    </submittedName>
</protein>
<feature type="compositionally biased region" description="Low complexity" evidence="2">
    <location>
        <begin position="176"/>
        <end position="186"/>
    </location>
</feature>
<organism evidence="3 4">
    <name type="scientific">Alectoria fallacina</name>
    <dbReference type="NCBI Taxonomy" id="1903189"/>
    <lineage>
        <taxon>Eukaryota</taxon>
        <taxon>Fungi</taxon>
        <taxon>Dikarya</taxon>
        <taxon>Ascomycota</taxon>
        <taxon>Pezizomycotina</taxon>
        <taxon>Lecanoromycetes</taxon>
        <taxon>OSLEUM clade</taxon>
        <taxon>Lecanoromycetidae</taxon>
        <taxon>Lecanorales</taxon>
        <taxon>Lecanorineae</taxon>
        <taxon>Parmeliaceae</taxon>
        <taxon>Alectoria</taxon>
    </lineage>
</organism>
<feature type="region of interest" description="Disordered" evidence="2">
    <location>
        <begin position="73"/>
        <end position="123"/>
    </location>
</feature>
<keyword evidence="4" id="KW-1185">Reference proteome</keyword>
<evidence type="ECO:0000256" key="2">
    <source>
        <dbReference type="SAM" id="MobiDB-lite"/>
    </source>
</evidence>
<dbReference type="Proteomes" id="UP000664203">
    <property type="component" value="Unassembled WGS sequence"/>
</dbReference>
<feature type="region of interest" description="Disordered" evidence="2">
    <location>
        <begin position="135"/>
        <end position="213"/>
    </location>
</feature>
<feature type="coiled-coil region" evidence="1">
    <location>
        <begin position="431"/>
        <end position="472"/>
    </location>
</feature>
<accession>A0A8H3J9B3</accession>
<sequence length="489" mass="52764">MDASPLSLAQTHARKASKANTPTAAIDEHDLAAGQFATAAKGTDNSEAFRTLKLLEQHHQKLAQLLKFRNSHSVTSNPEAAPGLKPAPPQQPSPPAPPPTHDVSPYRPASQSLPAAHRPPRDISSSIASNLASARGIPSNKQRRNGSGQASSPVLAHQNAEGRVFTPPRRSKLGEAASTATSSPTTEKMPVMPEVPSTKESSAADIASQEPAPLKTDEPFQRFYSTFESLFSKLSAPLAFAGLPLISDSPQPIEALPITKQPSKPSERATAEPEYSRLFSKAALRAIRDEPGNTNLGAAESFYVVPTTGGTMPYASILARDRHNFPALERDGTRNSEELDEFVDARETPGPPSPLIMRGGKTGAKVVGNSKTMEELQLENEGLRSYLDNVTKRLYEFEAGAQASSFALHQSIKASMRQSPGASQAGTGISIDKLEEQIREAKKEMERMGKENEKLKGVIARYRDKFEKLKEGARVRRQGGPKEEGELSI</sequence>
<dbReference type="Gene3D" id="1.20.58.80">
    <property type="entry name" value="Phosphotransferase system, lactose/cellobiose-type IIA subunit"/>
    <property type="match status" value="1"/>
</dbReference>
<dbReference type="PANTHER" id="PTHR40130:SF1">
    <property type="entry name" value="SPINDLE POLE BODY-ASSOCIATED PROTEIN CUT12 DOMAIN-CONTAINING PROTEIN"/>
    <property type="match status" value="1"/>
</dbReference>
<keyword evidence="1" id="KW-0175">Coiled coil</keyword>
<gene>
    <name evidence="3" type="ORF">ALECFALPRED_010920</name>
</gene>
<feature type="region of interest" description="Disordered" evidence="2">
    <location>
        <begin position="1"/>
        <end position="26"/>
    </location>
</feature>